<sequence>MKSILKEKRPKLEKVASYLCACTHVHVCVTELPQSESASQSNSIGAVRWTLPDHELQAHSSAPTNSTSTQRHTDLRDLRSLQECVNFISQWKQEVEQICKHGGSVSASSSRNDCGATAQSRSAEHRHRLILQWASDLKAVDTLFSQCEGQQERGTSQEVKETEQRIMEWAKELQTVSEQCGMMRGELAQTFRQLELKKKKLEAMLPFLEFITWSLLKHDQLALSLLAEVTLDPMTNHPWLLLSDDCKRVQESLTEMKVKFTPQRFDTWPCVLAWEGFSSGRRYWEVELANKGYWRVGVATASSNRQGRFPMSPCEGFWVLWRSTRQFYACTKPETPLPLALVPRKVGIYLDYEEGQLSFYNVEKHSHIYTFIGNFREKLYPLFAPLDGRTLITLYSSKTAPETH</sequence>
<name>A0AAD9DN28_9TELE</name>
<gene>
    <name evidence="3" type="ORF">P4O66_016252</name>
</gene>
<dbReference type="InterPro" id="IPR013320">
    <property type="entry name" value="ConA-like_dom_sf"/>
</dbReference>
<dbReference type="AlphaFoldDB" id="A0AAD9DN28"/>
<dbReference type="InterPro" id="IPR050143">
    <property type="entry name" value="TRIM/RBCC"/>
</dbReference>
<dbReference type="Gene3D" id="2.60.120.920">
    <property type="match status" value="1"/>
</dbReference>
<dbReference type="Proteomes" id="UP001239994">
    <property type="component" value="Unassembled WGS sequence"/>
</dbReference>
<evidence type="ECO:0000313" key="4">
    <source>
        <dbReference type="Proteomes" id="UP001239994"/>
    </source>
</evidence>
<evidence type="ECO:0000313" key="3">
    <source>
        <dbReference type="EMBL" id="KAK1787771.1"/>
    </source>
</evidence>
<evidence type="ECO:0000256" key="1">
    <source>
        <dbReference type="SAM" id="Coils"/>
    </source>
</evidence>
<dbReference type="PANTHER" id="PTHR24103">
    <property type="entry name" value="E3 UBIQUITIN-PROTEIN LIGASE TRIM"/>
    <property type="match status" value="1"/>
</dbReference>
<proteinExistence type="predicted"/>
<feature type="coiled-coil region" evidence="1">
    <location>
        <begin position="159"/>
        <end position="204"/>
    </location>
</feature>
<keyword evidence="4" id="KW-1185">Reference proteome</keyword>
<dbReference type="InterPro" id="IPR006574">
    <property type="entry name" value="PRY"/>
</dbReference>
<dbReference type="InterPro" id="IPR003879">
    <property type="entry name" value="Butyrophylin_SPRY"/>
</dbReference>
<organism evidence="3 4">
    <name type="scientific">Electrophorus voltai</name>
    <dbReference type="NCBI Taxonomy" id="2609070"/>
    <lineage>
        <taxon>Eukaryota</taxon>
        <taxon>Metazoa</taxon>
        <taxon>Chordata</taxon>
        <taxon>Craniata</taxon>
        <taxon>Vertebrata</taxon>
        <taxon>Euteleostomi</taxon>
        <taxon>Actinopterygii</taxon>
        <taxon>Neopterygii</taxon>
        <taxon>Teleostei</taxon>
        <taxon>Ostariophysi</taxon>
        <taxon>Gymnotiformes</taxon>
        <taxon>Gymnotoidei</taxon>
        <taxon>Gymnotidae</taxon>
        <taxon>Electrophorus</taxon>
    </lineage>
</organism>
<dbReference type="Pfam" id="PF13765">
    <property type="entry name" value="PRY"/>
    <property type="match status" value="1"/>
</dbReference>
<dbReference type="PRINTS" id="PR01407">
    <property type="entry name" value="BUTYPHLNCDUF"/>
</dbReference>
<dbReference type="FunFam" id="2.60.120.920:FF:000004">
    <property type="entry name" value="Butyrophilin subfamily 1 member A1"/>
    <property type="match status" value="1"/>
</dbReference>
<accession>A0AAD9DN28</accession>
<dbReference type="SUPFAM" id="SSF49899">
    <property type="entry name" value="Concanavalin A-like lectins/glucanases"/>
    <property type="match status" value="1"/>
</dbReference>
<reference evidence="3" key="1">
    <citation type="submission" date="2023-03" db="EMBL/GenBank/DDBJ databases">
        <title>Electrophorus voltai genome.</title>
        <authorList>
            <person name="Bian C."/>
        </authorList>
    </citation>
    <scope>NUCLEOTIDE SEQUENCE</scope>
    <source>
        <strain evidence="3">CB-2022</strain>
        <tissue evidence="3">Muscle</tissue>
    </source>
</reference>
<comment type="caution">
    <text evidence="3">The sequence shown here is derived from an EMBL/GenBank/DDBJ whole genome shotgun (WGS) entry which is preliminary data.</text>
</comment>
<dbReference type="InterPro" id="IPR001870">
    <property type="entry name" value="B30.2/SPRY"/>
</dbReference>
<evidence type="ECO:0000259" key="2">
    <source>
        <dbReference type="PROSITE" id="PS50188"/>
    </source>
</evidence>
<feature type="domain" description="B30.2/SPRY" evidence="2">
    <location>
        <begin position="209"/>
        <end position="401"/>
    </location>
</feature>
<dbReference type="InterPro" id="IPR043136">
    <property type="entry name" value="B30.2/SPRY_sf"/>
</dbReference>
<dbReference type="InterPro" id="IPR003877">
    <property type="entry name" value="SPRY_dom"/>
</dbReference>
<dbReference type="SMART" id="SM00589">
    <property type="entry name" value="PRY"/>
    <property type="match status" value="1"/>
</dbReference>
<keyword evidence="1" id="KW-0175">Coiled coil</keyword>
<dbReference type="CDD" id="cd13733">
    <property type="entry name" value="SPRY_PRY_C-I_1"/>
    <property type="match status" value="1"/>
</dbReference>
<dbReference type="Pfam" id="PF00622">
    <property type="entry name" value="SPRY"/>
    <property type="match status" value="1"/>
</dbReference>
<dbReference type="SMART" id="SM00449">
    <property type="entry name" value="SPRY"/>
    <property type="match status" value="1"/>
</dbReference>
<protein>
    <recommendedName>
        <fullName evidence="2">B30.2/SPRY domain-containing protein</fullName>
    </recommendedName>
</protein>
<dbReference type="PROSITE" id="PS50188">
    <property type="entry name" value="B302_SPRY"/>
    <property type="match status" value="1"/>
</dbReference>
<dbReference type="EMBL" id="JAROKS010000023">
    <property type="protein sequence ID" value="KAK1787771.1"/>
    <property type="molecule type" value="Genomic_DNA"/>
</dbReference>